<dbReference type="EMBL" id="MU274901">
    <property type="protein sequence ID" value="KAI0093717.1"/>
    <property type="molecule type" value="Genomic_DNA"/>
</dbReference>
<dbReference type="Proteomes" id="UP001055072">
    <property type="component" value="Unassembled WGS sequence"/>
</dbReference>
<organism evidence="1 2">
    <name type="scientific">Irpex rosettiformis</name>
    <dbReference type="NCBI Taxonomy" id="378272"/>
    <lineage>
        <taxon>Eukaryota</taxon>
        <taxon>Fungi</taxon>
        <taxon>Dikarya</taxon>
        <taxon>Basidiomycota</taxon>
        <taxon>Agaricomycotina</taxon>
        <taxon>Agaricomycetes</taxon>
        <taxon>Polyporales</taxon>
        <taxon>Irpicaceae</taxon>
        <taxon>Irpex</taxon>
    </lineage>
</organism>
<reference evidence="1" key="1">
    <citation type="journal article" date="2021" name="Environ. Microbiol.">
        <title>Gene family expansions and transcriptome signatures uncover fungal adaptations to wood decay.</title>
        <authorList>
            <person name="Hage H."/>
            <person name="Miyauchi S."/>
            <person name="Viragh M."/>
            <person name="Drula E."/>
            <person name="Min B."/>
            <person name="Chaduli D."/>
            <person name="Navarro D."/>
            <person name="Favel A."/>
            <person name="Norest M."/>
            <person name="Lesage-Meessen L."/>
            <person name="Balint B."/>
            <person name="Merenyi Z."/>
            <person name="de Eugenio L."/>
            <person name="Morin E."/>
            <person name="Martinez A.T."/>
            <person name="Baldrian P."/>
            <person name="Stursova M."/>
            <person name="Martinez M.J."/>
            <person name="Novotny C."/>
            <person name="Magnuson J.K."/>
            <person name="Spatafora J.W."/>
            <person name="Maurice S."/>
            <person name="Pangilinan J."/>
            <person name="Andreopoulos W."/>
            <person name="LaButti K."/>
            <person name="Hundley H."/>
            <person name="Na H."/>
            <person name="Kuo A."/>
            <person name="Barry K."/>
            <person name="Lipzen A."/>
            <person name="Henrissat B."/>
            <person name="Riley R."/>
            <person name="Ahrendt S."/>
            <person name="Nagy L.G."/>
            <person name="Grigoriev I.V."/>
            <person name="Martin F."/>
            <person name="Rosso M.N."/>
        </authorList>
    </citation>
    <scope>NUCLEOTIDE SEQUENCE</scope>
    <source>
        <strain evidence="1">CBS 384.51</strain>
    </source>
</reference>
<comment type="caution">
    <text evidence="1">The sequence shown here is derived from an EMBL/GenBank/DDBJ whole genome shotgun (WGS) entry which is preliminary data.</text>
</comment>
<name>A0ACB8UH74_9APHY</name>
<accession>A0ACB8UH74</accession>
<gene>
    <name evidence="1" type="ORF">BDY19DRAFT_918476</name>
</gene>
<evidence type="ECO:0000313" key="2">
    <source>
        <dbReference type="Proteomes" id="UP001055072"/>
    </source>
</evidence>
<keyword evidence="2" id="KW-1185">Reference proteome</keyword>
<sequence>MAREHTALIISTRIMAFATLAVSLLGLPLSSYALSQSGNYTPTFYECPSGQTFVRNASQSLSSEEAAWLQKRRPNVVQALQTYLNTVGIQGLNISEYISAVNGTGSAVPTIGLTWSGGGTRSESSDYGQMRAFDGRVAAAVDARTGGLLQATTYVAGLSGGATGLGPVAIADFQNIEVMLQQGLLSTKVNQSAFAEIAGKAEQGFDVTVADIFGIDLNYYAMKDPSNNSVNPLSRLWSDITAFSNFSTGLSPMAIIMYNEVIPKGLPGHNSFEGILIPADNARLEGTIYEASPFEFGSWQGRGSAFVKTQFLGTNFSNSQPVNNTCVQGFDSAAFMVGSADSAINYWYAQSKSNGTVGQFAKRNSDGANSSMSSKMPYPPNEDQLEQMKLEKATTAEVDALPEYAQLLGNQTVDQILYASWPNPFIDSNYTDKNLRSQDSLYLVDGSEYGQENPIVPLIQPARTPDFIVVNDACGSELSSGWQNGTNFINTADWAKKQGLPFPKVPTVNTMLNLNHTLFPTFYGCFEENVPLVLFAADAPYTEYSNLTSVATIEYSDEQHEKLWNNTLAIYSQPQNLQPNVTSDFPTCIACGAIYRSLQRLNMSIPDVCNTCFQDHCWNGTVDNSQPGFLAPPLLYSPQTTFEQWNTSFYNNSQ</sequence>
<evidence type="ECO:0000313" key="1">
    <source>
        <dbReference type="EMBL" id="KAI0093717.1"/>
    </source>
</evidence>
<proteinExistence type="predicted"/>
<protein>
    <submittedName>
        <fullName evidence="1">FabD/lysophospholipase-like protein</fullName>
    </submittedName>
</protein>